<dbReference type="InterPro" id="IPR006869">
    <property type="entry name" value="DUF547"/>
</dbReference>
<dbReference type="Pfam" id="PF04784">
    <property type="entry name" value="DUF547"/>
    <property type="match status" value="1"/>
</dbReference>
<evidence type="ECO:0000259" key="4">
    <source>
        <dbReference type="Pfam" id="PF14389"/>
    </source>
</evidence>
<name>A0A834G105_RHOSS</name>
<feature type="coiled-coil region" evidence="1">
    <location>
        <begin position="76"/>
        <end position="110"/>
    </location>
</feature>
<feature type="compositionally biased region" description="Polar residues" evidence="2">
    <location>
        <begin position="315"/>
        <end position="328"/>
    </location>
</feature>
<feature type="domain" description="DUF547" evidence="3">
    <location>
        <begin position="394"/>
        <end position="527"/>
    </location>
</feature>
<evidence type="ECO:0000256" key="2">
    <source>
        <dbReference type="SAM" id="MobiDB-lite"/>
    </source>
</evidence>
<evidence type="ECO:0000259" key="3">
    <source>
        <dbReference type="Pfam" id="PF04784"/>
    </source>
</evidence>
<feature type="domain" description="Ternary complex factor MIP1 leucine-zipper" evidence="4">
    <location>
        <begin position="25"/>
        <end position="107"/>
    </location>
</feature>
<comment type="caution">
    <text evidence="5">The sequence shown here is derived from an EMBL/GenBank/DDBJ whole genome shotgun (WGS) entry which is preliminary data.</text>
</comment>
<organism evidence="5 6">
    <name type="scientific">Rhododendron simsii</name>
    <name type="common">Sims's rhododendron</name>
    <dbReference type="NCBI Taxonomy" id="118357"/>
    <lineage>
        <taxon>Eukaryota</taxon>
        <taxon>Viridiplantae</taxon>
        <taxon>Streptophyta</taxon>
        <taxon>Embryophyta</taxon>
        <taxon>Tracheophyta</taxon>
        <taxon>Spermatophyta</taxon>
        <taxon>Magnoliopsida</taxon>
        <taxon>eudicotyledons</taxon>
        <taxon>Gunneridae</taxon>
        <taxon>Pentapetalae</taxon>
        <taxon>asterids</taxon>
        <taxon>Ericales</taxon>
        <taxon>Ericaceae</taxon>
        <taxon>Ericoideae</taxon>
        <taxon>Rhodoreae</taxon>
        <taxon>Rhododendron</taxon>
    </lineage>
</organism>
<keyword evidence="6" id="KW-1185">Reference proteome</keyword>
<feature type="region of interest" description="Disordered" evidence="2">
    <location>
        <begin position="315"/>
        <end position="344"/>
    </location>
</feature>
<accession>A0A834G105</accession>
<dbReference type="OrthoDB" id="418495at2759"/>
<dbReference type="Pfam" id="PF14389">
    <property type="entry name" value="Lzipper-MIP1"/>
    <property type="match status" value="1"/>
</dbReference>
<dbReference type="InterPro" id="IPR025757">
    <property type="entry name" value="MIP1_Leuzipper"/>
</dbReference>
<dbReference type="EMBL" id="WJXA01000013">
    <property type="protein sequence ID" value="KAF7121217.1"/>
    <property type="molecule type" value="Genomic_DNA"/>
</dbReference>
<proteinExistence type="predicted"/>
<feature type="region of interest" description="Disordered" evidence="2">
    <location>
        <begin position="215"/>
        <end position="266"/>
    </location>
</feature>
<evidence type="ECO:0000313" key="5">
    <source>
        <dbReference type="EMBL" id="KAF7121217.1"/>
    </source>
</evidence>
<keyword evidence="1" id="KW-0175">Coiled coil</keyword>
<evidence type="ECO:0000313" key="6">
    <source>
        <dbReference type="Proteomes" id="UP000626092"/>
    </source>
</evidence>
<dbReference type="Proteomes" id="UP000626092">
    <property type="component" value="Unassembled WGS sequence"/>
</dbReference>
<gene>
    <name evidence="5" type="ORF">RHSIM_Rhsim13G0097800</name>
</gene>
<protein>
    <submittedName>
        <fullName evidence="5">Uncharacterized protein</fullName>
    </submittedName>
</protein>
<dbReference type="PANTHER" id="PTHR46248:SF6">
    <property type="entry name" value="OS03G0859900 PROTEIN"/>
    <property type="match status" value="1"/>
</dbReference>
<dbReference type="AlphaFoldDB" id="A0A834G105"/>
<sequence>MASTLADLAVHEPNKIIRKKKLRTGQQKREDLEREVTMLRTMLDHQQKVHEILERVDRRNEHHSALSIPNFLPPKAKELLAELAMVEHEISRLETQIGQLQTDLHREKETNKEYKFEQLHHAALNNQRGFPSLPSPRLNPSPLGGSERVPFETKSLHFISKAIKGDYNANDFSIKEKLMGNLRAMISDHKENNFQKEVGIQQLDEKLVSRKSAMLKPISPSPLREPRHPSPRRLSNVEVSSDLPPKPIPSPVQQQSEEESTQKLPPNKLAENIMKCLIFIFLRLLRTSRAMELEKSGAISRSANFPLSARSFRVDTSSNNSKASSLIQRESKQQDPYGIFDSEESIPRDIGPYKNLVMFTARNLDPKCISNSSSIPLLQKLRVLMTSLQIVDLRFLNHQQKLAFWINMYNACIMHGFLQYGVPSSSENLLTLMNKATLNIGGNIINAHTIEHFILRKPAASSIFDEVCRKGDREDKEVMVHELYGLESSDANVAFSLCCGTRSSPAVRIYTPEGVAGELEKSKLEYLQASIVVTSRKRIALPELLLQKMHDFAQDMDSLVEWVCHQLPASGSLRKSLVDCYRNLIASGGKVSAIVDKIPYDFEFQYLLYV</sequence>
<reference evidence="5" key="1">
    <citation type="submission" date="2019-11" db="EMBL/GenBank/DDBJ databases">
        <authorList>
            <person name="Liu Y."/>
            <person name="Hou J."/>
            <person name="Li T.-Q."/>
            <person name="Guan C.-H."/>
            <person name="Wu X."/>
            <person name="Wu H.-Z."/>
            <person name="Ling F."/>
            <person name="Zhang R."/>
            <person name="Shi X.-G."/>
            <person name="Ren J.-P."/>
            <person name="Chen E.-F."/>
            <person name="Sun J.-M."/>
        </authorList>
    </citation>
    <scope>NUCLEOTIDE SEQUENCE</scope>
    <source>
        <strain evidence="5">Adult_tree_wgs_1</strain>
        <tissue evidence="5">Leaves</tissue>
    </source>
</reference>
<dbReference type="PANTHER" id="PTHR46248">
    <property type="entry name" value="EXPRESSED PROTEIN"/>
    <property type="match status" value="1"/>
</dbReference>
<evidence type="ECO:0000256" key="1">
    <source>
        <dbReference type="SAM" id="Coils"/>
    </source>
</evidence>